<sequence>MGSNLDELRRILGPSPWSEGRSFAAVEREWDITVPSDVKDVGLLYGDCMVSDFLFIFGPASMVPKGDWMSSYVREGKSCKIPRPVIPDADGMLHWGHSIDGDRLFLEDRGSGFWTVSAFRRDWGDWYESDLALADWLVEIFEGRLATDWMPEWPATHSLETLD</sequence>
<keyword evidence="2" id="KW-1185">Reference proteome</keyword>
<dbReference type="AlphaFoldDB" id="A0A4Y3VCP3"/>
<evidence type="ECO:0000313" key="2">
    <source>
        <dbReference type="Proteomes" id="UP000317881"/>
    </source>
</evidence>
<evidence type="ECO:0008006" key="3">
    <source>
        <dbReference type="Google" id="ProtNLM"/>
    </source>
</evidence>
<name>A0A4Y3VCP3_9ACTN</name>
<accession>A0A4Y3VCP3</accession>
<reference evidence="1 2" key="1">
    <citation type="submission" date="2019-06" db="EMBL/GenBank/DDBJ databases">
        <title>Whole genome shotgun sequence of Streptomyces spinoverrucosus NBRC 14228.</title>
        <authorList>
            <person name="Hosoyama A."/>
            <person name="Uohara A."/>
            <person name="Ohji S."/>
            <person name="Ichikawa N."/>
        </authorList>
    </citation>
    <scope>NUCLEOTIDE SEQUENCE [LARGE SCALE GENOMIC DNA]</scope>
    <source>
        <strain evidence="1 2">NBRC 14228</strain>
    </source>
</reference>
<dbReference type="EMBL" id="BJND01000017">
    <property type="protein sequence ID" value="GEC04942.1"/>
    <property type="molecule type" value="Genomic_DNA"/>
</dbReference>
<protein>
    <recommendedName>
        <fullName evidence="3">Knr4/Smi1-like domain-containing protein</fullName>
    </recommendedName>
</protein>
<gene>
    <name evidence="1" type="ORF">SSP24_25970</name>
</gene>
<comment type="caution">
    <text evidence="1">The sequence shown here is derived from an EMBL/GenBank/DDBJ whole genome shotgun (WGS) entry which is preliminary data.</text>
</comment>
<dbReference type="Proteomes" id="UP000317881">
    <property type="component" value="Unassembled WGS sequence"/>
</dbReference>
<proteinExistence type="predicted"/>
<organism evidence="1 2">
    <name type="scientific">Streptomyces spinoverrucosus</name>
    <dbReference type="NCBI Taxonomy" id="284043"/>
    <lineage>
        <taxon>Bacteria</taxon>
        <taxon>Bacillati</taxon>
        <taxon>Actinomycetota</taxon>
        <taxon>Actinomycetes</taxon>
        <taxon>Kitasatosporales</taxon>
        <taxon>Streptomycetaceae</taxon>
        <taxon>Streptomyces</taxon>
    </lineage>
</organism>
<evidence type="ECO:0000313" key="1">
    <source>
        <dbReference type="EMBL" id="GEC04942.1"/>
    </source>
</evidence>